<name>A0ABU7KDA6_9ACTN</name>
<accession>A0ABU7KDA6</accession>
<organism evidence="2 3">
    <name type="scientific">Nocardiopsis codii</name>
    <dbReference type="NCBI Taxonomy" id="3065942"/>
    <lineage>
        <taxon>Bacteria</taxon>
        <taxon>Bacillati</taxon>
        <taxon>Actinomycetota</taxon>
        <taxon>Actinomycetes</taxon>
        <taxon>Streptosporangiales</taxon>
        <taxon>Nocardiopsidaceae</taxon>
        <taxon>Nocardiopsis</taxon>
    </lineage>
</organism>
<feature type="region of interest" description="Disordered" evidence="1">
    <location>
        <begin position="1"/>
        <end position="60"/>
    </location>
</feature>
<evidence type="ECO:0000313" key="3">
    <source>
        <dbReference type="Proteomes" id="UP001356095"/>
    </source>
</evidence>
<keyword evidence="3" id="KW-1185">Reference proteome</keyword>
<gene>
    <name evidence="2" type="ORF">Q8791_23665</name>
</gene>
<proteinExistence type="predicted"/>
<protein>
    <submittedName>
        <fullName evidence="2">Uncharacterized protein</fullName>
    </submittedName>
</protein>
<dbReference type="RefSeq" id="WP_330093987.1">
    <property type="nucleotide sequence ID" value="NZ_JAUZMY010000026.1"/>
</dbReference>
<dbReference type="Proteomes" id="UP001356095">
    <property type="component" value="Unassembled WGS sequence"/>
</dbReference>
<dbReference type="EMBL" id="JAUZMY010000026">
    <property type="protein sequence ID" value="MEE2040218.1"/>
    <property type="molecule type" value="Genomic_DNA"/>
</dbReference>
<feature type="compositionally biased region" description="Basic and acidic residues" evidence="1">
    <location>
        <begin position="1"/>
        <end position="16"/>
    </location>
</feature>
<sequence length="60" mass="7271">MTGIERRPQHDYEAFSRKHRNSTRPRTAGSRTPLKAENARMMRRRRRAENRAYRTGRADW</sequence>
<evidence type="ECO:0000256" key="1">
    <source>
        <dbReference type="SAM" id="MobiDB-lite"/>
    </source>
</evidence>
<evidence type="ECO:0000313" key="2">
    <source>
        <dbReference type="EMBL" id="MEE2040218.1"/>
    </source>
</evidence>
<feature type="compositionally biased region" description="Basic and acidic residues" evidence="1">
    <location>
        <begin position="49"/>
        <end position="60"/>
    </location>
</feature>
<comment type="caution">
    <text evidence="2">The sequence shown here is derived from an EMBL/GenBank/DDBJ whole genome shotgun (WGS) entry which is preliminary data.</text>
</comment>
<reference evidence="2 3" key="1">
    <citation type="submission" date="2023-08" db="EMBL/GenBank/DDBJ databases">
        <authorList>
            <person name="Girao M."/>
            <person name="Carvalho M.F."/>
        </authorList>
    </citation>
    <scope>NUCLEOTIDE SEQUENCE [LARGE SCALE GENOMIC DNA]</scope>
    <source>
        <strain evidence="2 3">CT-R113</strain>
    </source>
</reference>